<evidence type="ECO:0000256" key="3">
    <source>
        <dbReference type="ARBA" id="ARBA00023125"/>
    </source>
</evidence>
<keyword evidence="5" id="KW-0175">Coiled coil</keyword>
<dbReference type="Pfam" id="PF13411">
    <property type="entry name" value="MerR_1"/>
    <property type="match status" value="1"/>
</dbReference>
<name>A0A1E3A6H5_9FIRM</name>
<keyword evidence="3" id="KW-0238">DNA-binding</keyword>
<dbReference type="InterPro" id="IPR009061">
    <property type="entry name" value="DNA-bd_dom_put_sf"/>
</dbReference>
<protein>
    <submittedName>
        <fullName evidence="7">Mercuric resistance operon regulatory protein</fullName>
    </submittedName>
</protein>
<dbReference type="SUPFAM" id="SSF46955">
    <property type="entry name" value="Putative DNA-binding domain"/>
    <property type="match status" value="1"/>
</dbReference>
<evidence type="ECO:0000259" key="6">
    <source>
        <dbReference type="PROSITE" id="PS50937"/>
    </source>
</evidence>
<evidence type="ECO:0000313" key="7">
    <source>
        <dbReference type="EMBL" id="ODM04375.1"/>
    </source>
</evidence>
<gene>
    <name evidence="7" type="primary">merR1</name>
    <name evidence="7" type="ORF">BEI61_05182</name>
</gene>
<keyword evidence="2" id="KW-0805">Transcription regulation</keyword>
<reference evidence="7 8" key="1">
    <citation type="submission" date="2016-07" db="EMBL/GenBank/DDBJ databases">
        <title>Characterization of isolates of Eisenbergiella tayi derived from blood cultures, using whole genome sequencing.</title>
        <authorList>
            <person name="Burdz T."/>
            <person name="Wiebe D."/>
            <person name="Huynh C."/>
            <person name="Bernard K."/>
        </authorList>
    </citation>
    <scope>NUCLEOTIDE SEQUENCE [LARGE SCALE GENOMIC DNA]</scope>
    <source>
        <strain evidence="7 8">NML 110608</strain>
    </source>
</reference>
<dbReference type="PATRIC" id="fig|1432052.4.peg.5760"/>
<evidence type="ECO:0000313" key="8">
    <source>
        <dbReference type="Proteomes" id="UP000094067"/>
    </source>
</evidence>
<dbReference type="PANTHER" id="PTHR30204">
    <property type="entry name" value="REDOX-CYCLING DRUG-SENSING TRANSCRIPTIONAL ACTIVATOR SOXR"/>
    <property type="match status" value="1"/>
</dbReference>
<organism evidence="7 8">
    <name type="scientific">Eisenbergiella tayi</name>
    <dbReference type="NCBI Taxonomy" id="1432052"/>
    <lineage>
        <taxon>Bacteria</taxon>
        <taxon>Bacillati</taxon>
        <taxon>Bacillota</taxon>
        <taxon>Clostridia</taxon>
        <taxon>Lachnospirales</taxon>
        <taxon>Lachnospiraceae</taxon>
        <taxon>Eisenbergiella</taxon>
    </lineage>
</organism>
<dbReference type="GO" id="GO:0003700">
    <property type="term" value="F:DNA-binding transcription factor activity"/>
    <property type="evidence" value="ECO:0007669"/>
    <property type="project" value="InterPro"/>
</dbReference>
<dbReference type="AlphaFoldDB" id="A0A1E3A6H5"/>
<dbReference type="Gene3D" id="1.10.1660.10">
    <property type="match status" value="1"/>
</dbReference>
<accession>A0A1E3A6H5</accession>
<dbReference type="GO" id="GO:0003677">
    <property type="term" value="F:DNA binding"/>
    <property type="evidence" value="ECO:0007669"/>
    <property type="project" value="UniProtKB-KW"/>
</dbReference>
<dbReference type="RefSeq" id="WP_069154533.1">
    <property type="nucleotide sequence ID" value="NZ_DAWDRA010000036.1"/>
</dbReference>
<evidence type="ECO:0000256" key="2">
    <source>
        <dbReference type="ARBA" id="ARBA00023015"/>
    </source>
</evidence>
<proteinExistence type="predicted"/>
<dbReference type="InterPro" id="IPR047057">
    <property type="entry name" value="MerR_fam"/>
</dbReference>
<evidence type="ECO:0000256" key="5">
    <source>
        <dbReference type="SAM" id="Coils"/>
    </source>
</evidence>
<sequence length="342" mass="39622">MDYLTANEMAQIWNISSRMVAYYCKAGKIAGAMKKGKTWLIPAHAEKPVDNRFSTNKVIVGDNPELQGELHKINRMDSENNAVYRANDIYKNLGLTRETLRYYEEIGLIEPQRNKNSQYREFTFEDVSRLMSIDFYKKRGFTPLEIKELMESGDRDGITSLSRKINEAENNIRIQQRILKRLAETKVFCEYAALSSKLFTVKELPLYLVLETFDAVSSLNDYKDRVLAFMDLQEDDILSSLVRAVTFDQTGYKGTKMCLVRRAVKKVQAGEKTYLESGKCLHTVLEADSHDDSIMEKMFFAAYGWAEEHKETFKGVVYIFIRFVELSGHTERNFYEVFIPLK</sequence>
<dbReference type="SMART" id="SM00422">
    <property type="entry name" value="HTH_MERR"/>
    <property type="match status" value="1"/>
</dbReference>
<feature type="domain" description="HTH merR-type" evidence="6">
    <location>
        <begin position="93"/>
        <end position="152"/>
    </location>
</feature>
<dbReference type="EMBL" id="MCGH01000003">
    <property type="protein sequence ID" value="ODM04375.1"/>
    <property type="molecule type" value="Genomic_DNA"/>
</dbReference>
<keyword evidence="4" id="KW-0804">Transcription</keyword>
<evidence type="ECO:0000256" key="4">
    <source>
        <dbReference type="ARBA" id="ARBA00023163"/>
    </source>
</evidence>
<dbReference type="Proteomes" id="UP000094067">
    <property type="component" value="Unassembled WGS sequence"/>
</dbReference>
<keyword evidence="1" id="KW-0678">Repressor</keyword>
<dbReference type="InterPro" id="IPR000551">
    <property type="entry name" value="MerR-type_HTH_dom"/>
</dbReference>
<dbReference type="CDD" id="cd00592">
    <property type="entry name" value="HTH_MerR-like"/>
    <property type="match status" value="1"/>
</dbReference>
<feature type="coiled-coil region" evidence="5">
    <location>
        <begin position="158"/>
        <end position="185"/>
    </location>
</feature>
<dbReference type="PROSITE" id="PS50937">
    <property type="entry name" value="HTH_MERR_2"/>
    <property type="match status" value="1"/>
</dbReference>
<dbReference type="PANTHER" id="PTHR30204:SF69">
    <property type="entry name" value="MERR-FAMILY TRANSCRIPTIONAL REGULATOR"/>
    <property type="match status" value="1"/>
</dbReference>
<comment type="caution">
    <text evidence="7">The sequence shown here is derived from an EMBL/GenBank/DDBJ whole genome shotgun (WGS) entry which is preliminary data.</text>
</comment>
<evidence type="ECO:0000256" key="1">
    <source>
        <dbReference type="ARBA" id="ARBA00022491"/>
    </source>
</evidence>